<dbReference type="InterPro" id="IPR050953">
    <property type="entry name" value="N4_N6_ade-DNA_methylase"/>
</dbReference>
<dbReference type="SUPFAM" id="SSF53335">
    <property type="entry name" value="S-adenosyl-L-methionine-dependent methyltransferases"/>
    <property type="match status" value="1"/>
</dbReference>
<keyword evidence="6" id="KW-0238">DNA-binding</keyword>
<gene>
    <name evidence="10" type="ORF">Z955_08165</name>
</gene>
<dbReference type="RefSeq" id="WP_039259557.1">
    <property type="nucleotide sequence ID" value="NZ_JDRY01000037.1"/>
</dbReference>
<dbReference type="Pfam" id="PF07669">
    <property type="entry name" value="Eco57I"/>
    <property type="match status" value="1"/>
</dbReference>
<feature type="domain" description="TaqI-like C-terminal specificity" evidence="9">
    <location>
        <begin position="438"/>
        <end position="552"/>
    </location>
</feature>
<dbReference type="GO" id="GO:0009307">
    <property type="term" value="P:DNA restriction-modification system"/>
    <property type="evidence" value="ECO:0007669"/>
    <property type="project" value="UniProtKB-KW"/>
</dbReference>
<keyword evidence="2 10" id="KW-0489">Methyltransferase</keyword>
<evidence type="ECO:0000313" key="10">
    <source>
        <dbReference type="EMBL" id="KGM99257.1"/>
    </source>
</evidence>
<evidence type="ECO:0000256" key="3">
    <source>
        <dbReference type="ARBA" id="ARBA00022679"/>
    </source>
</evidence>
<dbReference type="GO" id="GO:0003677">
    <property type="term" value="F:DNA binding"/>
    <property type="evidence" value="ECO:0007669"/>
    <property type="project" value="UniProtKB-KW"/>
</dbReference>
<protein>
    <recommendedName>
        <fullName evidence="1">site-specific DNA-methyltransferase (adenine-specific)</fullName>
        <ecNumber evidence="1">2.1.1.72</ecNumber>
    </recommendedName>
</protein>
<dbReference type="InterPro" id="IPR011639">
    <property type="entry name" value="MethylTrfase_TaqI-like_dom"/>
</dbReference>
<evidence type="ECO:0000256" key="6">
    <source>
        <dbReference type="ARBA" id="ARBA00023125"/>
    </source>
</evidence>
<dbReference type="InterPro" id="IPR025931">
    <property type="entry name" value="TaqI_C"/>
</dbReference>
<evidence type="ECO:0000256" key="4">
    <source>
        <dbReference type="ARBA" id="ARBA00022691"/>
    </source>
</evidence>
<sequence>MYDLFLDKLNELYNIINTPIDRTFKTMAIDKYKKVLNIGKEKFSDTYMDLKEKEKIKENGVVYTPKEIANYIVENVIFKEDIINNPYIKILDPSCGCGDIIIVCYEKLKTIYEENLEFINEVNKINLKKEDISKHIVKNNLYGFDIDEIALKILAIDLFEVSGYFYENNLKKQDFLLEKFSEKFNIIVGNPPYVGHKSIDKEYAKKLKMNFKDIYKDKGDISYCFFQQAINNLSKKGKLSFITSRYFIESPSGEELRKILKEVCSLYKIVDFYGIRPFKKIGVDPVIIFLTNEQNIQEEIQVIKPQKFSKKEESNFYKSLFLKQGEYYKSFYINKNYLNNKGWILRDKKERDIISKIEEISFTHLYNICDSYQGIITGCDKAFVVDNEAIIKENLEKDIIKPWIKSSYIDKKEVHIKDTYLIYSDLIKDTNEYPNIIKHIETEKDKLLNRRECKKGVRKWYELQWGRKKEIFEKKKIVFPYKANRNKFSIDSKGCYFSADVYSLILKEGVPFTYRYLISLLNSKAYEFYFQSFAKKLGYNLYEYYPNNIMKLCIPTMGDKEELTEDDINTIFNFTEEEINIIEDNYEKGI</sequence>
<evidence type="ECO:0000256" key="1">
    <source>
        <dbReference type="ARBA" id="ARBA00011900"/>
    </source>
</evidence>
<dbReference type="Proteomes" id="UP000030014">
    <property type="component" value="Unassembled WGS sequence"/>
</dbReference>
<organism evidence="10 11">
    <name type="scientific">Clostridium botulinum C/D str. DC5</name>
    <dbReference type="NCBI Taxonomy" id="1443128"/>
    <lineage>
        <taxon>Bacteria</taxon>
        <taxon>Bacillati</taxon>
        <taxon>Bacillota</taxon>
        <taxon>Clostridia</taxon>
        <taxon>Eubacteriales</taxon>
        <taxon>Clostridiaceae</taxon>
        <taxon>Clostridium</taxon>
    </lineage>
</organism>
<feature type="domain" description="Type II methyltransferase M.TaqI-like" evidence="8">
    <location>
        <begin position="139"/>
        <end position="275"/>
    </location>
</feature>
<accession>A0A0A0IE81</accession>
<evidence type="ECO:0000313" key="11">
    <source>
        <dbReference type="Proteomes" id="UP000030014"/>
    </source>
</evidence>
<dbReference type="EC" id="2.1.1.72" evidence="1"/>
<comment type="catalytic activity">
    <reaction evidence="7">
        <text>a 2'-deoxyadenosine in DNA + S-adenosyl-L-methionine = an N(6)-methyl-2'-deoxyadenosine in DNA + S-adenosyl-L-homocysteine + H(+)</text>
        <dbReference type="Rhea" id="RHEA:15197"/>
        <dbReference type="Rhea" id="RHEA-COMP:12418"/>
        <dbReference type="Rhea" id="RHEA-COMP:12419"/>
        <dbReference type="ChEBI" id="CHEBI:15378"/>
        <dbReference type="ChEBI" id="CHEBI:57856"/>
        <dbReference type="ChEBI" id="CHEBI:59789"/>
        <dbReference type="ChEBI" id="CHEBI:90615"/>
        <dbReference type="ChEBI" id="CHEBI:90616"/>
        <dbReference type="EC" id="2.1.1.72"/>
    </reaction>
</comment>
<dbReference type="PANTHER" id="PTHR33841">
    <property type="entry name" value="DNA METHYLTRANSFERASE YEEA-RELATED"/>
    <property type="match status" value="1"/>
</dbReference>
<dbReference type="EMBL" id="JDRY01000037">
    <property type="protein sequence ID" value="KGM99257.1"/>
    <property type="molecule type" value="Genomic_DNA"/>
</dbReference>
<evidence type="ECO:0000256" key="7">
    <source>
        <dbReference type="ARBA" id="ARBA00047942"/>
    </source>
</evidence>
<keyword evidence="3 10" id="KW-0808">Transferase</keyword>
<evidence type="ECO:0000259" key="8">
    <source>
        <dbReference type="Pfam" id="PF07669"/>
    </source>
</evidence>
<comment type="caution">
    <text evidence="10">The sequence shown here is derived from an EMBL/GenBank/DDBJ whole genome shotgun (WGS) entry which is preliminary data.</text>
</comment>
<dbReference type="GO" id="GO:0009007">
    <property type="term" value="F:site-specific DNA-methyltransferase (adenine-specific) activity"/>
    <property type="evidence" value="ECO:0007669"/>
    <property type="project" value="UniProtKB-EC"/>
</dbReference>
<dbReference type="GO" id="GO:0032259">
    <property type="term" value="P:methylation"/>
    <property type="evidence" value="ECO:0007669"/>
    <property type="project" value="UniProtKB-KW"/>
</dbReference>
<proteinExistence type="predicted"/>
<dbReference type="InterPro" id="IPR002052">
    <property type="entry name" value="DNA_methylase_N6_adenine_CS"/>
</dbReference>
<evidence type="ECO:0000259" key="9">
    <source>
        <dbReference type="Pfam" id="PF12950"/>
    </source>
</evidence>
<dbReference type="PANTHER" id="PTHR33841:SF6">
    <property type="entry name" value="TYPE II METHYLTRANSFERASE M.HINDII"/>
    <property type="match status" value="1"/>
</dbReference>
<dbReference type="Pfam" id="PF12950">
    <property type="entry name" value="TaqI_C"/>
    <property type="match status" value="1"/>
</dbReference>
<dbReference type="PRINTS" id="PR00507">
    <property type="entry name" value="N12N6MTFRASE"/>
</dbReference>
<evidence type="ECO:0000256" key="5">
    <source>
        <dbReference type="ARBA" id="ARBA00022747"/>
    </source>
</evidence>
<dbReference type="Gene3D" id="3.40.50.150">
    <property type="entry name" value="Vaccinia Virus protein VP39"/>
    <property type="match status" value="1"/>
</dbReference>
<dbReference type="PROSITE" id="PS00092">
    <property type="entry name" value="N6_MTASE"/>
    <property type="match status" value="1"/>
</dbReference>
<reference evidence="10 11" key="1">
    <citation type="submission" date="2014-01" db="EMBL/GenBank/DDBJ databases">
        <title>Plasmidome dynamics in the species complex Clostridium novyi sensu lato converts strains of independent lineages into distinctly different pathogens.</title>
        <authorList>
            <person name="Skarin H."/>
            <person name="Segerman B."/>
        </authorList>
    </citation>
    <scope>NUCLEOTIDE SEQUENCE [LARGE SCALE GENOMIC DNA]</scope>
    <source>
        <strain evidence="10 11">DC5</strain>
    </source>
</reference>
<keyword evidence="5" id="KW-0680">Restriction system</keyword>
<dbReference type="InterPro" id="IPR029063">
    <property type="entry name" value="SAM-dependent_MTases_sf"/>
</dbReference>
<evidence type="ECO:0000256" key="2">
    <source>
        <dbReference type="ARBA" id="ARBA00022603"/>
    </source>
</evidence>
<keyword evidence="4" id="KW-0949">S-adenosyl-L-methionine</keyword>
<dbReference type="AlphaFoldDB" id="A0A0A0IE81"/>
<name>A0A0A0IE81_CLOBO</name>